<reference evidence="3 4" key="1">
    <citation type="submission" date="2015-01" db="EMBL/GenBank/DDBJ databases">
        <authorList>
            <person name="MANFREDI Pablo"/>
        </authorList>
    </citation>
    <scope>NUCLEOTIDE SEQUENCE [LARGE SCALE GENOMIC DNA]</scope>
    <source>
        <strain evidence="1 4">CcD38</strain>
        <strain evidence="2 3">CcD93</strain>
    </source>
</reference>
<organism evidence="1 4">
    <name type="scientific">Capnocytophaga canis</name>
    <dbReference type="NCBI Taxonomy" id="1848903"/>
    <lineage>
        <taxon>Bacteria</taxon>
        <taxon>Pseudomonadati</taxon>
        <taxon>Bacteroidota</taxon>
        <taxon>Flavobacteriia</taxon>
        <taxon>Flavobacteriales</taxon>
        <taxon>Flavobacteriaceae</taxon>
        <taxon>Capnocytophaga</taxon>
    </lineage>
</organism>
<keyword evidence="4" id="KW-1185">Reference proteome</keyword>
<gene>
    <name evidence="1" type="ORF">CCAND38_370023</name>
    <name evidence="2" type="ORF">CCAND93_150011</name>
</gene>
<accession>A0A0B7I9L5</accession>
<sequence>MCSSKKNSKVIQNTIAMMGYHTLINIDFRMFLKTEKKLFEKTIYF</sequence>
<dbReference type="Proteomes" id="UP000038200">
    <property type="component" value="Unassembled WGS sequence"/>
</dbReference>
<evidence type="ECO:0000313" key="2">
    <source>
        <dbReference type="EMBL" id="CEN51239.1"/>
    </source>
</evidence>
<proteinExistence type="predicted"/>
<dbReference type="Proteomes" id="UP000045051">
    <property type="component" value="Unassembled WGS sequence"/>
</dbReference>
<evidence type="ECO:0000313" key="1">
    <source>
        <dbReference type="EMBL" id="CEN46578.1"/>
    </source>
</evidence>
<protein>
    <submittedName>
        <fullName evidence="1">Uncharacterized protein</fullName>
    </submittedName>
</protein>
<name>A0A0B7I9L5_9FLAO</name>
<evidence type="ECO:0000313" key="4">
    <source>
        <dbReference type="Proteomes" id="UP000045051"/>
    </source>
</evidence>
<dbReference type="EMBL" id="CDOL01000057">
    <property type="protein sequence ID" value="CEN51239.1"/>
    <property type="molecule type" value="Genomic_DNA"/>
</dbReference>
<evidence type="ECO:0000313" key="3">
    <source>
        <dbReference type="Proteomes" id="UP000038200"/>
    </source>
</evidence>
<dbReference type="EMBL" id="CDOI01000148">
    <property type="protein sequence ID" value="CEN46578.1"/>
    <property type="molecule type" value="Genomic_DNA"/>
</dbReference>
<dbReference type="AlphaFoldDB" id="A0A0B7I9L5"/>